<comment type="similarity">
    <text evidence="1">Belongs to the LytR/CpsA/Psr (LCP) family.</text>
</comment>
<dbReference type="RefSeq" id="WP_262684761.1">
    <property type="nucleotide sequence ID" value="NZ_JAOQIO010000052.1"/>
</dbReference>
<dbReference type="Proteomes" id="UP001652445">
    <property type="component" value="Unassembled WGS sequence"/>
</dbReference>
<dbReference type="InterPro" id="IPR004474">
    <property type="entry name" value="LytR_CpsA_psr"/>
</dbReference>
<dbReference type="EMBL" id="JAOQIO010000052">
    <property type="protein sequence ID" value="MCU6793491.1"/>
    <property type="molecule type" value="Genomic_DNA"/>
</dbReference>
<evidence type="ECO:0000313" key="5">
    <source>
        <dbReference type="Proteomes" id="UP001652445"/>
    </source>
</evidence>
<comment type="caution">
    <text evidence="4">The sequence shown here is derived from an EMBL/GenBank/DDBJ whole genome shotgun (WGS) entry which is preliminary data.</text>
</comment>
<proteinExistence type="inferred from homology"/>
<feature type="compositionally biased region" description="Polar residues" evidence="2">
    <location>
        <begin position="345"/>
        <end position="357"/>
    </location>
</feature>
<gene>
    <name evidence="4" type="ORF">OB236_15395</name>
</gene>
<evidence type="ECO:0000259" key="3">
    <source>
        <dbReference type="Pfam" id="PF03816"/>
    </source>
</evidence>
<reference evidence="4 5" key="1">
    <citation type="submission" date="2022-09" db="EMBL/GenBank/DDBJ databases">
        <authorList>
            <person name="Han X.L."/>
            <person name="Wang Q."/>
            <person name="Lu T."/>
        </authorList>
    </citation>
    <scope>NUCLEOTIDE SEQUENCE [LARGE SCALE GENOMIC DNA]</scope>
    <source>
        <strain evidence="4 5">WQ 127069</strain>
    </source>
</reference>
<feature type="compositionally biased region" description="Polar residues" evidence="2">
    <location>
        <begin position="324"/>
        <end position="337"/>
    </location>
</feature>
<dbReference type="Pfam" id="PF03816">
    <property type="entry name" value="LytR_cpsA_psr"/>
    <property type="match status" value="1"/>
</dbReference>
<evidence type="ECO:0000256" key="2">
    <source>
        <dbReference type="SAM" id="MobiDB-lite"/>
    </source>
</evidence>
<dbReference type="PANTHER" id="PTHR33392:SF6">
    <property type="entry name" value="POLYISOPRENYL-TEICHOIC ACID--PEPTIDOGLYCAN TEICHOIC ACID TRANSFERASE TAGU"/>
    <property type="match status" value="1"/>
</dbReference>
<evidence type="ECO:0000256" key="1">
    <source>
        <dbReference type="ARBA" id="ARBA00006068"/>
    </source>
</evidence>
<name>A0ABT2UH83_9BACL</name>
<accession>A0ABT2UH83</accession>
<keyword evidence="5" id="KW-1185">Reference proteome</keyword>
<organism evidence="4 5">
    <name type="scientific">Paenibacillus baimaensis</name>
    <dbReference type="NCBI Taxonomy" id="2982185"/>
    <lineage>
        <taxon>Bacteria</taxon>
        <taxon>Bacillati</taxon>
        <taxon>Bacillota</taxon>
        <taxon>Bacilli</taxon>
        <taxon>Bacillales</taxon>
        <taxon>Paenibacillaceae</taxon>
        <taxon>Paenibacillus</taxon>
    </lineage>
</organism>
<protein>
    <submittedName>
        <fullName evidence="4">LCP family protein</fullName>
    </submittedName>
</protein>
<sequence>MIRKLKWSLLAICLLLLCGVGYYTYAFLNFANHIQNKPGSGNKPLSTMSTKNTSKNVETYLPPKWEGNQRVNVLLLGGDSRGMKQNEVPRSDSLIVASIDPITKKAHLFSIMRDTYVKIPGYGEDRINAAYAYGGANLTMKTVSDLLGIPIQYYVYTDFKGFIALVDAIDGIDIDVEKNMKYSDAEDGHEYDINLKKGMQHLDGKMALQYVRFRHDALSDFARTERQRNFVQVVLKKMQSTSSLLKIPRILSSIDPYIQTNLSTTDMIKLGSLGYEAKTEGLISQQIPPSELLLEKKVGGADVISVNRDKLQVFIKSLLNGQDSKTNMTKDVNSKNNVVEADQRAGTSSSKNATVTNKPVLPAATAPSNKPAAVNKPQSSSNP</sequence>
<dbReference type="NCBIfam" id="TIGR00350">
    <property type="entry name" value="lytR_cpsA_psr"/>
    <property type="match status" value="1"/>
</dbReference>
<feature type="region of interest" description="Disordered" evidence="2">
    <location>
        <begin position="324"/>
        <end position="383"/>
    </location>
</feature>
<evidence type="ECO:0000313" key="4">
    <source>
        <dbReference type="EMBL" id="MCU6793491.1"/>
    </source>
</evidence>
<dbReference type="PANTHER" id="PTHR33392">
    <property type="entry name" value="POLYISOPRENYL-TEICHOIC ACID--PEPTIDOGLYCAN TEICHOIC ACID TRANSFERASE TAGU"/>
    <property type="match status" value="1"/>
</dbReference>
<dbReference type="InterPro" id="IPR050922">
    <property type="entry name" value="LytR/CpsA/Psr_CW_biosynth"/>
</dbReference>
<feature type="domain" description="Cell envelope-related transcriptional attenuator" evidence="3">
    <location>
        <begin position="90"/>
        <end position="239"/>
    </location>
</feature>
<dbReference type="Gene3D" id="3.40.630.190">
    <property type="entry name" value="LCP protein"/>
    <property type="match status" value="1"/>
</dbReference>